<keyword evidence="2" id="KW-0808">Transferase</keyword>
<dbReference type="PANTHER" id="PTHR11783">
    <property type="entry name" value="SULFOTRANSFERASE SULT"/>
    <property type="match status" value="1"/>
</dbReference>
<dbReference type="SUPFAM" id="SSF52540">
    <property type="entry name" value="P-loop containing nucleoside triphosphate hydrolases"/>
    <property type="match status" value="1"/>
</dbReference>
<evidence type="ECO:0000259" key="3">
    <source>
        <dbReference type="Pfam" id="PF00685"/>
    </source>
</evidence>
<evidence type="ECO:0000256" key="1">
    <source>
        <dbReference type="ARBA" id="ARBA00005771"/>
    </source>
</evidence>
<evidence type="ECO:0000313" key="5">
    <source>
        <dbReference type="Proteomes" id="UP001367676"/>
    </source>
</evidence>
<dbReference type="Pfam" id="PF00685">
    <property type="entry name" value="Sulfotransfer_1"/>
    <property type="match status" value="1"/>
</dbReference>
<evidence type="ECO:0000313" key="4">
    <source>
        <dbReference type="EMBL" id="KAK7604004.1"/>
    </source>
</evidence>
<dbReference type="AlphaFoldDB" id="A0AAN9U1R8"/>
<protein>
    <recommendedName>
        <fullName evidence="3">Sulfotransferase domain-containing protein</fullName>
    </recommendedName>
</protein>
<sequence length="320" mass="37813">MHIKYSEVDGEYREKLDKFFGVENCLIEVNPGKILIPPKFKELGERILGLEVRPDDVWLASYPRTGSTWAQEIVWCLTNNLDYEGAKLLSQMRAPLLELTALFGNDQREWKNMLTNSVDQVENMSSPRCIKTHLPWDLLPTQINTVKPKIIYVARNPKDCSVSYYHYCRLIHDFHGTFEDFCELFLEGKTPVGNMWEHVREFWKRRDESNILFLKYEDMKKNQFDSVKIISEFLGKDYSDEELRELVDHASFSKMRQNPAINLEPILNQMYNSEEQKPDVKFIRKGQVGDWRNYMSNELADKFDEQSRKRWSDVGLNFDN</sequence>
<comment type="caution">
    <text evidence="4">The sequence shown here is derived from an EMBL/GenBank/DDBJ whole genome shotgun (WGS) entry which is preliminary data.</text>
</comment>
<feature type="domain" description="Sulfotransferase" evidence="3">
    <location>
        <begin position="54"/>
        <end position="313"/>
    </location>
</feature>
<organism evidence="4 5">
    <name type="scientific">Parthenolecanium corni</name>
    <dbReference type="NCBI Taxonomy" id="536013"/>
    <lineage>
        <taxon>Eukaryota</taxon>
        <taxon>Metazoa</taxon>
        <taxon>Ecdysozoa</taxon>
        <taxon>Arthropoda</taxon>
        <taxon>Hexapoda</taxon>
        <taxon>Insecta</taxon>
        <taxon>Pterygota</taxon>
        <taxon>Neoptera</taxon>
        <taxon>Paraneoptera</taxon>
        <taxon>Hemiptera</taxon>
        <taxon>Sternorrhyncha</taxon>
        <taxon>Coccoidea</taxon>
        <taxon>Coccidae</taxon>
        <taxon>Parthenolecanium</taxon>
    </lineage>
</organism>
<name>A0AAN9U1R8_9HEMI</name>
<gene>
    <name evidence="4" type="ORF">V9T40_004277</name>
</gene>
<proteinExistence type="inferred from homology"/>
<keyword evidence="5" id="KW-1185">Reference proteome</keyword>
<dbReference type="GO" id="GO:0008146">
    <property type="term" value="F:sulfotransferase activity"/>
    <property type="evidence" value="ECO:0007669"/>
    <property type="project" value="InterPro"/>
</dbReference>
<dbReference type="EMBL" id="JBBCAQ010000004">
    <property type="protein sequence ID" value="KAK7604004.1"/>
    <property type="molecule type" value="Genomic_DNA"/>
</dbReference>
<reference evidence="4 5" key="1">
    <citation type="submission" date="2024-03" db="EMBL/GenBank/DDBJ databases">
        <title>Adaptation during the transition from Ophiocordyceps entomopathogen to insect associate is accompanied by gene loss and intensified selection.</title>
        <authorList>
            <person name="Ward C.M."/>
            <person name="Onetto C.A."/>
            <person name="Borneman A.R."/>
        </authorList>
    </citation>
    <scope>NUCLEOTIDE SEQUENCE [LARGE SCALE GENOMIC DNA]</scope>
    <source>
        <strain evidence="4">AWRI1</strain>
        <tissue evidence="4">Single Adult Female</tissue>
    </source>
</reference>
<dbReference type="InterPro" id="IPR027417">
    <property type="entry name" value="P-loop_NTPase"/>
</dbReference>
<dbReference type="InterPro" id="IPR000863">
    <property type="entry name" value="Sulfotransferase_dom"/>
</dbReference>
<comment type="similarity">
    <text evidence="1">Belongs to the sulfotransferase 1 family.</text>
</comment>
<evidence type="ECO:0000256" key="2">
    <source>
        <dbReference type="ARBA" id="ARBA00022679"/>
    </source>
</evidence>
<dbReference type="Proteomes" id="UP001367676">
    <property type="component" value="Unassembled WGS sequence"/>
</dbReference>
<dbReference type="Gene3D" id="3.40.50.300">
    <property type="entry name" value="P-loop containing nucleotide triphosphate hydrolases"/>
    <property type="match status" value="1"/>
</dbReference>
<accession>A0AAN9U1R8</accession>